<keyword evidence="1" id="KW-1133">Transmembrane helix</keyword>
<comment type="caution">
    <text evidence="3">The sequence shown here is derived from an EMBL/GenBank/DDBJ whole genome shotgun (WGS) entry which is preliminary data.</text>
</comment>
<dbReference type="RefSeq" id="WP_306929367.1">
    <property type="nucleotide sequence ID" value="NZ_JAUTBL010000001.1"/>
</dbReference>
<evidence type="ECO:0000259" key="2">
    <source>
        <dbReference type="Pfam" id="PF07811"/>
    </source>
</evidence>
<proteinExistence type="predicted"/>
<dbReference type="Proteomes" id="UP001224781">
    <property type="component" value="Unassembled WGS sequence"/>
</dbReference>
<dbReference type="Pfam" id="PF07811">
    <property type="entry name" value="TadE"/>
    <property type="match status" value="1"/>
</dbReference>
<sequence>MAFLSRVLHNRSGSSAIEFAIVAPLFIIVLLSMVAYGIYLMAAYSVQQVAADAARTAIAGLNNQEREALARDFVSKSALSYAFLDKGDLNVTVGIDNANSNQFTVTVDYDATKLPIWGLYTYALPAKTIRRFSTVRIGGI</sequence>
<keyword evidence="1" id="KW-0812">Transmembrane</keyword>
<gene>
    <name evidence="3" type="ORF">QE408_001213</name>
</gene>
<feature type="transmembrane region" description="Helical" evidence="1">
    <location>
        <begin position="21"/>
        <end position="42"/>
    </location>
</feature>
<dbReference type="InterPro" id="IPR012495">
    <property type="entry name" value="TadE-like_dom"/>
</dbReference>
<accession>A0ABU0UGL3</accession>
<evidence type="ECO:0000256" key="1">
    <source>
        <dbReference type="SAM" id="Phobius"/>
    </source>
</evidence>
<keyword evidence="1" id="KW-0472">Membrane</keyword>
<dbReference type="EMBL" id="JAUTBL010000001">
    <property type="protein sequence ID" value="MDQ1184091.1"/>
    <property type="molecule type" value="Genomic_DNA"/>
</dbReference>
<feature type="domain" description="TadE-like" evidence="2">
    <location>
        <begin position="13"/>
        <end position="55"/>
    </location>
</feature>
<name>A0ABU0UGL3_9HYPH</name>
<evidence type="ECO:0000313" key="3">
    <source>
        <dbReference type="EMBL" id="MDQ1184091.1"/>
    </source>
</evidence>
<reference evidence="3 4" key="1">
    <citation type="submission" date="2023-07" db="EMBL/GenBank/DDBJ databases">
        <title>Functional and genomic diversity of the sorghum phyllosphere microbiome.</title>
        <authorList>
            <person name="Shade A."/>
        </authorList>
    </citation>
    <scope>NUCLEOTIDE SEQUENCE [LARGE SCALE GENOMIC DNA]</scope>
    <source>
        <strain evidence="3 4">SORGH_AS_1126</strain>
    </source>
</reference>
<keyword evidence="4" id="KW-1185">Reference proteome</keyword>
<evidence type="ECO:0000313" key="4">
    <source>
        <dbReference type="Proteomes" id="UP001224781"/>
    </source>
</evidence>
<protein>
    <submittedName>
        <fullName evidence="3">Flp pilus assembly protein TadG</fullName>
    </submittedName>
</protein>
<organism evidence="3 4">
    <name type="scientific">Agrobacterium larrymoorei</name>
    <dbReference type="NCBI Taxonomy" id="160699"/>
    <lineage>
        <taxon>Bacteria</taxon>
        <taxon>Pseudomonadati</taxon>
        <taxon>Pseudomonadota</taxon>
        <taxon>Alphaproteobacteria</taxon>
        <taxon>Hyphomicrobiales</taxon>
        <taxon>Rhizobiaceae</taxon>
        <taxon>Rhizobium/Agrobacterium group</taxon>
        <taxon>Agrobacterium</taxon>
    </lineage>
</organism>